<dbReference type="Gene3D" id="3.10.28.10">
    <property type="entry name" value="Homing endonucleases"/>
    <property type="match status" value="2"/>
</dbReference>
<feature type="domain" description="Homing endonuclease LAGLIDADG" evidence="1">
    <location>
        <begin position="81"/>
        <end position="171"/>
    </location>
</feature>
<accession>S5TE69</accession>
<dbReference type="InterPro" id="IPR004860">
    <property type="entry name" value="LAGLIDADG_dom"/>
</dbReference>
<gene>
    <name evidence="2" type="primary">orf455</name>
    <name evidence="2" type="ORF">H731WILSUA-C_029</name>
</gene>
<sequence length="455" mass="53538">MRGIIKLNQFSIYSYSFLSLNKKDLSLNNTINNLDKTSSGYNFNINEDDNENDLNIKKIINKYIKVIKDTKNSEHFKAWFSGFVSGDGSLQITKYNASRLAILLKKSELNTLKQINYHFDNKFNIFVNNYKYNTVTIHTASHHLLAFYVLPIFYKYPIITKKFYAYEEWRNNILDNLITGNREYGKILRSNYNLNTTLISNTSIPLDKLTISTILGFIEAEGSFYFNYENKTSKIELTITQNDTSQSTLEAIHYHILSWPINPKTPTIIRTEVINYMKSLQISLSSFKSKGKNKENTLNLRYLKIDFLYYVIVYNLEQLPWYTLKHTNFIIFKVALEILRRGLHTIPEGRNLLVKLRENLNKDNQIQDLPWTDIDLILSMTPIFNINLPIEVNAHSCRLEKKVGVEVYDLENNLVMFFTSQVKASKYFNIAKYHIQYHLDKDLIFQNKFYLRRPK</sequence>
<evidence type="ECO:0000313" key="2">
    <source>
        <dbReference type="EMBL" id="AGS44179.1"/>
    </source>
</evidence>
<dbReference type="EMBL" id="KC993181">
    <property type="protein sequence ID" value="AGS44179.1"/>
    <property type="molecule type" value="Genomic_DNA"/>
</dbReference>
<dbReference type="GO" id="GO:0004519">
    <property type="term" value="F:endonuclease activity"/>
    <property type="evidence" value="ECO:0007669"/>
    <property type="project" value="InterPro"/>
</dbReference>
<dbReference type="GO" id="GO:0005739">
    <property type="term" value="C:mitochondrion"/>
    <property type="evidence" value="ECO:0007669"/>
    <property type="project" value="UniProtKB-ARBA"/>
</dbReference>
<dbReference type="Pfam" id="PF00961">
    <property type="entry name" value="LAGLIDADG_1"/>
    <property type="match status" value="1"/>
</dbReference>
<dbReference type="InterPro" id="IPR003647">
    <property type="entry name" value="Intron_nuc_1_rpt"/>
</dbReference>
<dbReference type="AlphaFoldDB" id="S5TE69"/>
<protein>
    <recommendedName>
        <fullName evidence="1">Homing endonuclease LAGLIDADG domain-containing protein</fullName>
    </recommendedName>
</protein>
<reference evidence="2" key="1">
    <citation type="submission" date="2013-04" db="EMBL/GenBank/DDBJ databases">
        <authorList>
            <person name="Hegedusova E."/>
            <person name="Brejova B."/>
            <person name="Nosek J."/>
        </authorList>
    </citation>
    <scope>NUCLEOTIDE SEQUENCE</scope>
    <source>
        <strain evidence="2">CBS 255</strain>
    </source>
</reference>
<keyword evidence="2" id="KW-0496">Mitochondrion</keyword>
<dbReference type="SUPFAM" id="SSF55608">
    <property type="entry name" value="Homing endonucleases"/>
    <property type="match status" value="2"/>
</dbReference>
<dbReference type="SMART" id="SM00497">
    <property type="entry name" value="IENR1"/>
    <property type="match status" value="1"/>
</dbReference>
<evidence type="ECO:0000259" key="1">
    <source>
        <dbReference type="Pfam" id="PF00961"/>
    </source>
</evidence>
<proteinExistence type="predicted"/>
<dbReference type="PANTHER" id="PTHR36181">
    <property type="entry name" value="INTRON-ENCODED ENDONUCLEASE AI3-RELATED"/>
    <property type="match status" value="1"/>
</dbReference>
<dbReference type="InterPro" id="IPR027434">
    <property type="entry name" value="Homing_endonucl"/>
</dbReference>
<dbReference type="PANTHER" id="PTHR36181:SF2">
    <property type="entry name" value="INTRON-ENCODED ENDONUCLEASE AI3-RELATED"/>
    <property type="match status" value="1"/>
</dbReference>
<organism evidence="2">
    <name type="scientific">Cyberlindnera suaveolens</name>
    <dbReference type="NCBI Taxonomy" id="907738"/>
    <lineage>
        <taxon>Eukaryota</taxon>
        <taxon>Fungi</taxon>
        <taxon>Dikarya</taxon>
        <taxon>Ascomycota</taxon>
        <taxon>Saccharomycotina</taxon>
        <taxon>Saccharomycetes</taxon>
        <taxon>Phaffomycetales</taxon>
        <taxon>Phaffomycetaceae</taxon>
        <taxon>Cyberlindnera</taxon>
    </lineage>
</organism>
<dbReference type="InterPro" id="IPR051289">
    <property type="entry name" value="LAGLIDADG_Endonuclease"/>
</dbReference>
<geneLocation type="mitochondrion" evidence="2"/>
<name>S5TE69_9ASCO</name>